<comment type="caution">
    <text evidence="4">The sequence shown here is derived from an EMBL/GenBank/DDBJ whole genome shotgun (WGS) entry which is preliminary data.</text>
</comment>
<feature type="domain" description="AtuA-like ferredoxin-fold" evidence="3">
    <location>
        <begin position="469"/>
        <end position="572"/>
    </location>
</feature>
<gene>
    <name evidence="4" type="ORF">GCM10011376_03370</name>
</gene>
<evidence type="ECO:0000256" key="1">
    <source>
        <dbReference type="SAM" id="MobiDB-lite"/>
    </source>
</evidence>
<keyword evidence="5" id="KW-1185">Reference proteome</keyword>
<dbReference type="RefSeq" id="WP_191277620.1">
    <property type="nucleotide sequence ID" value="NZ_BNAD01000001.1"/>
</dbReference>
<evidence type="ECO:0000259" key="3">
    <source>
        <dbReference type="Pfam" id="PF23544"/>
    </source>
</evidence>
<feature type="domain" description="Acyclic terpene utilisation N-terminal" evidence="2">
    <location>
        <begin position="18"/>
        <end position="429"/>
    </location>
</feature>
<dbReference type="PANTHER" id="PTHR47585">
    <property type="match status" value="1"/>
</dbReference>
<feature type="region of interest" description="Disordered" evidence="1">
    <location>
        <begin position="436"/>
        <end position="464"/>
    </location>
</feature>
<dbReference type="Pfam" id="PF07287">
    <property type="entry name" value="AtuA"/>
    <property type="match status" value="1"/>
</dbReference>
<proteinExistence type="predicted"/>
<evidence type="ECO:0000313" key="5">
    <source>
        <dbReference type="Proteomes" id="UP000597341"/>
    </source>
</evidence>
<dbReference type="Proteomes" id="UP000597341">
    <property type="component" value="Unassembled WGS sequence"/>
</dbReference>
<evidence type="ECO:0000313" key="4">
    <source>
        <dbReference type="EMBL" id="GHE15398.1"/>
    </source>
</evidence>
<sequence>MTEGLVTGLRPSSTSGVVRIGNCSGFYGDRLTAMREMLEGGELDVLTGDYLAELTMLILGRDQMKDPSLGYARTFVRQLEDCLGLALEKGVRMVANAGGLNPAGLADKVREVASGLGLDPRVAHVEGDDVRHLSFENALTANAYLGGFGIAAALRAGADVVVTGRVTDASLVVGPAAAHHGWDTTAYDELAGAVVAGHVIECGTQATGGNFSGFLDLPHRDRPLGFPVAEVAADGSSVITKHAGTGGAVTVDTVTAQLVYEIQSTRYVGPDVTVHLDSVRLEQQGEDRVAIAPVVGEAPPERLKVCVNELGGWRNVAEFVLTGLDVEAKAAWVREQLGPRLTAAEVTWSDVRVPPVDADTEEAASALLRCTVKDPSPDPVGRAFTSAAVELALGSYPGFTMTAPPAAATPYGVYRAAYVDRGDVTHTVVHADGRREVVPDPGTYASDTEAPGARPSPYPGRHDTLTRRMPLGTFVHARSGDKGGDANIGLWVAHDGVAQETYDARVQWLFKLMSPRGIPALLPEAADLDVDVWLLHNLGAVNLVVHGLLGEGVAASTRFDPQAKGLGELVRSRLVSIEVSLT</sequence>
<protein>
    <submittedName>
        <fullName evidence="4">Exopolyphosphatase</fullName>
    </submittedName>
</protein>
<name>A0ABQ3HGC9_9ACTN</name>
<dbReference type="InterPro" id="IPR010839">
    <property type="entry name" value="AtuA_N"/>
</dbReference>
<dbReference type="InterPro" id="IPR056362">
    <property type="entry name" value="AtuA-like_ferredoxin_dom"/>
</dbReference>
<dbReference type="PANTHER" id="PTHR47585:SF1">
    <property type="entry name" value="DUF1446 DOMAIN-CONTAINING PROTEIN"/>
    <property type="match status" value="1"/>
</dbReference>
<reference evidence="5" key="1">
    <citation type="journal article" date="2019" name="Int. J. Syst. Evol. Microbiol.">
        <title>The Global Catalogue of Microorganisms (GCM) 10K type strain sequencing project: providing services to taxonomists for standard genome sequencing and annotation.</title>
        <authorList>
            <consortium name="The Broad Institute Genomics Platform"/>
            <consortium name="The Broad Institute Genome Sequencing Center for Infectious Disease"/>
            <person name="Wu L."/>
            <person name="Ma J."/>
        </authorList>
    </citation>
    <scope>NUCLEOTIDE SEQUENCE [LARGE SCALE GENOMIC DNA]</scope>
    <source>
        <strain evidence="5">CGMCC 1.12791</strain>
    </source>
</reference>
<evidence type="ECO:0000259" key="2">
    <source>
        <dbReference type="Pfam" id="PF07287"/>
    </source>
</evidence>
<dbReference type="Pfam" id="PF23544">
    <property type="entry name" value="AtuA_ferredoxin"/>
    <property type="match status" value="1"/>
</dbReference>
<organism evidence="4 5">
    <name type="scientific">Nocardioides flavus</name>
    <name type="common">ex Wang et al. 2016</name>
    <dbReference type="NCBI Taxonomy" id="2058780"/>
    <lineage>
        <taxon>Bacteria</taxon>
        <taxon>Bacillati</taxon>
        <taxon>Actinomycetota</taxon>
        <taxon>Actinomycetes</taxon>
        <taxon>Propionibacteriales</taxon>
        <taxon>Nocardioidaceae</taxon>
        <taxon>Nocardioides</taxon>
    </lineage>
</organism>
<accession>A0ABQ3HGC9</accession>
<dbReference type="EMBL" id="BNAD01000001">
    <property type="protein sequence ID" value="GHE15398.1"/>
    <property type="molecule type" value="Genomic_DNA"/>
</dbReference>